<feature type="transmembrane region" description="Helical" evidence="6">
    <location>
        <begin position="595"/>
        <end position="617"/>
    </location>
</feature>
<evidence type="ECO:0000313" key="9">
    <source>
        <dbReference type="Proteomes" id="UP001320119"/>
    </source>
</evidence>
<dbReference type="Gene3D" id="1.20.1640.10">
    <property type="entry name" value="Multidrug efflux transporter AcrB transmembrane domain"/>
    <property type="match status" value="2"/>
</dbReference>
<keyword evidence="3 6" id="KW-0812">Transmembrane</keyword>
<dbReference type="InterPro" id="IPR000731">
    <property type="entry name" value="SSD"/>
</dbReference>
<dbReference type="InterPro" id="IPR004869">
    <property type="entry name" value="MMPL_dom"/>
</dbReference>
<dbReference type="RefSeq" id="WP_236986512.1">
    <property type="nucleotide sequence ID" value="NZ_AP023086.1"/>
</dbReference>
<feature type="transmembrane region" description="Helical" evidence="6">
    <location>
        <begin position="693"/>
        <end position="715"/>
    </location>
</feature>
<dbReference type="Pfam" id="PF03176">
    <property type="entry name" value="MMPL"/>
    <property type="match status" value="2"/>
</dbReference>
<name>A0AAN1WG96_9GAMM</name>
<dbReference type="GO" id="GO:0005886">
    <property type="term" value="C:plasma membrane"/>
    <property type="evidence" value="ECO:0007669"/>
    <property type="project" value="UniProtKB-SubCell"/>
</dbReference>
<dbReference type="InterPro" id="IPR033399">
    <property type="entry name" value="TP_0789-like"/>
</dbReference>
<feature type="transmembrane region" description="Helical" evidence="6">
    <location>
        <begin position="216"/>
        <end position="232"/>
    </location>
</feature>
<keyword evidence="2" id="KW-1003">Cell membrane</keyword>
<sequence>MMIKYRFIVVAICIAVAMGIAYGGKFLNFSSDYRVFFSGSNPELNTFESFQKTYTKNDNFFFVLEPKDGNVFTNQTLRAVEKLTEQSWHIPFVNRVDSLSNFQNSYNVGDDLVVEDLIYQAEGLSGSAIRKIRETALNEPLLADLLITKSGDATGINVVLQYPGNSLYEVPTAAAKARELKAAIETEFPDIDVSLTGFSMLNNAFAEAGYLDSIKLVPVMYAVLTFITLVALRSFLATFVVVGIVYLSMGVGMGAGGFGGVLLTPISNSAPIVILTLAIADCVHIFMTINMAMKRGLSRNEAIVESIRSNLMPVTITSLTTIVGFMALNFSDAPPYWHLGNMASAGIAAAWILSLTLLPAAISILPYRVKKKSKAALSEVYITKFSKFVSSNPKTLVSTCVLACLASLAFVPSIDLDDQWSDYFSKEIEFRNDTDQATTKFGLYPIEYSVPASGPGGISNREYLTKLEEFTSYLRGLDNVAHVYSVTDIIKRLNKNINNDKDEFYKIPQVDNEAAQYLLLYELSLPYGLDLNDRINIDKSATRVTVTLGKTSTSETKVFLNTADEWIAKNFPAYMKETRPTSAQVMFTYIADRNVQSMIAGTIIAIVLISIILIFALRSVRLGLLSLVPNALPIITAFGVWGVLVGTVGFSVAAVAAISLGIVVDDTVHFLTKYETARREKGLSPAESVEYSFQNVGLAIVINTFILVIGFLVMASSSFKINSDLGYLTVITIVAALILDFLLLPSLLLLLDKKKEPAMDEKTVSGTVSPGISISTTVGATLLFIAVIGASVSVPVIAQANEDKGYRISAMSDRSDRGFISSDVSLQMVLHNSTGNKATRDLQIKTLEVIDENLGDKSIVIFSEPNDIAGTALLSHAKILDADDQWLYLPTLKRVKRISSKNKSGPFVGSEFAFEDFTALELNKYSHEWVEEQACAELKCDVIKRIPQYEFSGYKHLLVWIDQNDHQVRKVEFYDRKGDLLKTLNLEDYRKYGSYWRAHALHMINHQTNKKTDLIYGDYAFSTDLSARDFEKGRLKQIR</sequence>
<dbReference type="EMBL" id="AP023086">
    <property type="protein sequence ID" value="BCD97034.1"/>
    <property type="molecule type" value="Genomic_DNA"/>
</dbReference>
<evidence type="ECO:0000256" key="3">
    <source>
        <dbReference type="ARBA" id="ARBA00022692"/>
    </source>
</evidence>
<feature type="transmembrane region" description="Helical" evidence="6">
    <location>
        <begin position="650"/>
        <end position="672"/>
    </location>
</feature>
<feature type="transmembrane region" description="Helical" evidence="6">
    <location>
        <begin position="342"/>
        <end position="365"/>
    </location>
</feature>
<gene>
    <name evidence="8" type="ORF">MARGE09_P1234</name>
</gene>
<dbReference type="PANTHER" id="PTHR33406:SF12">
    <property type="entry name" value="BLR2997 PROTEIN"/>
    <property type="match status" value="1"/>
</dbReference>
<proteinExistence type="predicted"/>
<keyword evidence="9" id="KW-1185">Reference proteome</keyword>
<comment type="subcellular location">
    <subcellularLocation>
        <location evidence="1">Cell membrane</location>
        <topology evidence="1">Multi-pass membrane protein</topology>
    </subcellularLocation>
</comment>
<dbReference type="KEGG" id="marq:MARGE09_P1234"/>
<dbReference type="PANTHER" id="PTHR33406">
    <property type="entry name" value="MEMBRANE PROTEIN MJ1562-RELATED"/>
    <property type="match status" value="1"/>
</dbReference>
<evidence type="ECO:0000256" key="6">
    <source>
        <dbReference type="SAM" id="Phobius"/>
    </source>
</evidence>
<evidence type="ECO:0000256" key="1">
    <source>
        <dbReference type="ARBA" id="ARBA00004651"/>
    </source>
</evidence>
<dbReference type="InterPro" id="IPR050545">
    <property type="entry name" value="Mycobact_MmpL"/>
</dbReference>
<feature type="transmembrane region" description="Helical" evidence="6">
    <location>
        <begin position="727"/>
        <end position="751"/>
    </location>
</feature>
<dbReference type="AlphaFoldDB" id="A0AAN1WG96"/>
<dbReference type="Gene3D" id="2.50.20.10">
    <property type="entry name" value="Lipoprotein localisation LolA/LolB/LppX"/>
    <property type="match status" value="1"/>
</dbReference>
<dbReference type="SUPFAM" id="SSF82866">
    <property type="entry name" value="Multidrug efflux transporter AcrB transmembrane domain"/>
    <property type="match status" value="2"/>
</dbReference>
<feature type="transmembrane region" description="Helical" evidence="6">
    <location>
        <begin position="772"/>
        <end position="798"/>
    </location>
</feature>
<protein>
    <recommendedName>
        <fullName evidence="7">SSD domain-containing protein</fullName>
    </recommendedName>
</protein>
<keyword evidence="5 6" id="KW-0472">Membrane</keyword>
<evidence type="ECO:0000256" key="4">
    <source>
        <dbReference type="ARBA" id="ARBA00022989"/>
    </source>
</evidence>
<dbReference type="CDD" id="cd16329">
    <property type="entry name" value="LolA_like"/>
    <property type="match status" value="1"/>
</dbReference>
<keyword evidence="4 6" id="KW-1133">Transmembrane helix</keyword>
<evidence type="ECO:0000256" key="2">
    <source>
        <dbReference type="ARBA" id="ARBA00022475"/>
    </source>
</evidence>
<evidence type="ECO:0000259" key="7">
    <source>
        <dbReference type="PROSITE" id="PS50156"/>
    </source>
</evidence>
<organism evidence="8 9">
    <name type="scientific">Marinagarivorans cellulosilyticus</name>
    <dbReference type="NCBI Taxonomy" id="2721545"/>
    <lineage>
        <taxon>Bacteria</taxon>
        <taxon>Pseudomonadati</taxon>
        <taxon>Pseudomonadota</taxon>
        <taxon>Gammaproteobacteria</taxon>
        <taxon>Cellvibrionales</taxon>
        <taxon>Cellvibrionaceae</taxon>
        <taxon>Marinagarivorans</taxon>
    </lineage>
</organism>
<evidence type="ECO:0000256" key="5">
    <source>
        <dbReference type="ARBA" id="ARBA00023136"/>
    </source>
</evidence>
<accession>A0AAN1WG96</accession>
<feature type="transmembrane region" description="Helical" evidence="6">
    <location>
        <begin position="269"/>
        <end position="289"/>
    </location>
</feature>
<dbReference type="Pfam" id="PF17131">
    <property type="entry name" value="LolA_like"/>
    <property type="match status" value="1"/>
</dbReference>
<feature type="transmembrane region" description="Helical" evidence="6">
    <location>
        <begin position="310"/>
        <end position="330"/>
    </location>
</feature>
<reference evidence="8 9" key="1">
    <citation type="journal article" date="2022" name="IScience">
        <title>An ultrasensitive nanofiber-based assay for enzymatic hydrolysis and deep-sea microbial degradation of cellulose.</title>
        <authorList>
            <person name="Tsudome M."/>
            <person name="Tachioka M."/>
            <person name="Miyazaki M."/>
            <person name="Uchimura K."/>
            <person name="Tsuda M."/>
            <person name="Takaki Y."/>
            <person name="Deguchi S."/>
        </authorList>
    </citation>
    <scope>NUCLEOTIDE SEQUENCE [LARGE SCALE GENOMIC DNA]</scope>
    <source>
        <strain evidence="8 9">GE09</strain>
    </source>
</reference>
<dbReference type="PROSITE" id="PS50156">
    <property type="entry name" value="SSD"/>
    <property type="match status" value="1"/>
</dbReference>
<feature type="domain" description="SSD" evidence="7">
    <location>
        <begin position="234"/>
        <end position="364"/>
    </location>
</feature>
<dbReference type="Proteomes" id="UP001320119">
    <property type="component" value="Chromosome"/>
</dbReference>
<evidence type="ECO:0000313" key="8">
    <source>
        <dbReference type="EMBL" id="BCD97034.1"/>
    </source>
</evidence>
<feature type="transmembrane region" description="Helical" evidence="6">
    <location>
        <begin position="239"/>
        <end position="263"/>
    </location>
</feature>